<keyword evidence="1" id="KW-0547">Nucleotide-binding</keyword>
<keyword evidence="5" id="KW-1185">Reference proteome</keyword>
<evidence type="ECO:0000256" key="2">
    <source>
        <dbReference type="ARBA" id="ARBA00022840"/>
    </source>
</evidence>
<dbReference type="PANTHER" id="PTHR43158">
    <property type="entry name" value="SKFA PEPTIDE EXPORT ATP-BINDING PROTEIN SKFE"/>
    <property type="match status" value="1"/>
</dbReference>
<name>A0A5C8HS81_9MICO</name>
<feature type="domain" description="ABC transporter" evidence="3">
    <location>
        <begin position="40"/>
        <end position="243"/>
    </location>
</feature>
<reference evidence="4 5" key="1">
    <citation type="submission" date="2019-08" db="EMBL/GenBank/DDBJ databases">
        <authorList>
            <person name="Dong K."/>
        </authorList>
    </citation>
    <scope>NUCLEOTIDE SEQUENCE [LARGE SCALE GENOMIC DNA]</scope>
    <source>
        <strain evidence="4 5">M4-8</strain>
    </source>
</reference>
<dbReference type="InterPro" id="IPR017871">
    <property type="entry name" value="ABC_transporter-like_CS"/>
</dbReference>
<dbReference type="InterPro" id="IPR027417">
    <property type="entry name" value="P-loop_NTPase"/>
</dbReference>
<dbReference type="Gene3D" id="3.40.50.300">
    <property type="entry name" value="P-loop containing nucleotide triphosphate hydrolases"/>
    <property type="match status" value="1"/>
</dbReference>
<dbReference type="SUPFAM" id="SSF52540">
    <property type="entry name" value="P-loop containing nucleoside triphosphate hydrolases"/>
    <property type="match status" value="1"/>
</dbReference>
<dbReference type="PANTHER" id="PTHR43158:SF2">
    <property type="entry name" value="SKFA PEPTIDE EXPORT ATP-BINDING PROTEIN SKFE"/>
    <property type="match status" value="1"/>
</dbReference>
<dbReference type="SMART" id="SM00382">
    <property type="entry name" value="AAA"/>
    <property type="match status" value="1"/>
</dbReference>
<dbReference type="GO" id="GO:0005524">
    <property type="term" value="F:ATP binding"/>
    <property type="evidence" value="ECO:0007669"/>
    <property type="project" value="UniProtKB-KW"/>
</dbReference>
<dbReference type="PROSITE" id="PS50893">
    <property type="entry name" value="ABC_TRANSPORTER_2"/>
    <property type="match status" value="1"/>
</dbReference>
<accession>A0A5C8HS81</accession>
<evidence type="ECO:0000313" key="4">
    <source>
        <dbReference type="EMBL" id="TXK05861.1"/>
    </source>
</evidence>
<dbReference type="PROSITE" id="PS00211">
    <property type="entry name" value="ABC_TRANSPORTER_1"/>
    <property type="match status" value="1"/>
</dbReference>
<comment type="caution">
    <text evidence="4">The sequence shown here is derived from an EMBL/GenBank/DDBJ whole genome shotgun (WGS) entry which is preliminary data.</text>
</comment>
<dbReference type="InterPro" id="IPR003439">
    <property type="entry name" value="ABC_transporter-like_ATP-bd"/>
</dbReference>
<protein>
    <submittedName>
        <fullName evidence="4">ATP-binding cassette domain-containing protein</fullName>
    </submittedName>
</protein>
<keyword evidence="2 4" id="KW-0067">ATP-binding</keyword>
<dbReference type="Proteomes" id="UP000321196">
    <property type="component" value="Unassembled WGS sequence"/>
</dbReference>
<dbReference type="GO" id="GO:0016887">
    <property type="term" value="F:ATP hydrolysis activity"/>
    <property type="evidence" value="ECO:0007669"/>
    <property type="project" value="InterPro"/>
</dbReference>
<organism evidence="4 5">
    <name type="scientific">Microbacterium mitrae</name>
    <dbReference type="NCBI Taxonomy" id="664640"/>
    <lineage>
        <taxon>Bacteria</taxon>
        <taxon>Bacillati</taxon>
        <taxon>Actinomycetota</taxon>
        <taxon>Actinomycetes</taxon>
        <taxon>Micrococcales</taxon>
        <taxon>Microbacteriaceae</taxon>
        <taxon>Microbacterium</taxon>
    </lineage>
</organism>
<dbReference type="Pfam" id="PF00005">
    <property type="entry name" value="ABC_tran"/>
    <property type="match status" value="1"/>
</dbReference>
<dbReference type="AlphaFoldDB" id="A0A5C8HS81"/>
<gene>
    <name evidence="4" type="ORF">FVP60_02425</name>
</gene>
<dbReference type="InterPro" id="IPR003593">
    <property type="entry name" value="AAA+_ATPase"/>
</dbReference>
<evidence type="ECO:0000256" key="1">
    <source>
        <dbReference type="ARBA" id="ARBA00022741"/>
    </source>
</evidence>
<sequence>MLNPHATTLAERNGGLNACGAESSPHLAIFRGPWEGDRVILIDEATVVVDEATLLPPVTLHVDQGTWLAVRGANGAGKSTLLALIAAVRTPTGGTITIDGRAPDARKKWFREQVSALLSPPVVAPDLTLHEHLTLIATSWRDADPRERARVELERWHIAELGQRFVHELSSGQRQLFALATAFVRPSSVLVLDEPEQRLDAARRALLVAALRERQDSGTTIVMATHADDVAGAANTVTWLDQID</sequence>
<dbReference type="OrthoDB" id="6198786at2"/>
<dbReference type="EMBL" id="VRSW01000001">
    <property type="protein sequence ID" value="TXK05861.1"/>
    <property type="molecule type" value="Genomic_DNA"/>
</dbReference>
<evidence type="ECO:0000259" key="3">
    <source>
        <dbReference type="PROSITE" id="PS50893"/>
    </source>
</evidence>
<proteinExistence type="predicted"/>
<evidence type="ECO:0000313" key="5">
    <source>
        <dbReference type="Proteomes" id="UP000321196"/>
    </source>
</evidence>